<gene>
    <name evidence="2" type="ORF">ENH_00067120</name>
</gene>
<protein>
    <submittedName>
        <fullName evidence="2">SAG family member</fullName>
    </submittedName>
</protein>
<keyword evidence="1" id="KW-0732">Signal</keyword>
<reference evidence="2" key="2">
    <citation type="submission" date="2013-10" db="EMBL/GenBank/DDBJ databases">
        <authorList>
            <person name="Aslett M."/>
        </authorList>
    </citation>
    <scope>NUCLEOTIDE SEQUENCE [LARGE SCALE GENOMIC DNA]</scope>
    <source>
        <strain evidence="2">Houghton</strain>
    </source>
</reference>
<feature type="signal peptide" evidence="1">
    <location>
        <begin position="1"/>
        <end position="25"/>
    </location>
</feature>
<dbReference type="InterPro" id="IPR021288">
    <property type="entry name" value="Surface_antigen"/>
</dbReference>
<dbReference type="OrthoDB" id="346063at2759"/>
<keyword evidence="3" id="KW-1185">Reference proteome</keyword>
<proteinExistence type="predicted"/>
<evidence type="ECO:0000256" key="1">
    <source>
        <dbReference type="SAM" id="SignalP"/>
    </source>
</evidence>
<dbReference type="Pfam" id="PF11054">
    <property type="entry name" value="Surface_antigen"/>
    <property type="match status" value="1"/>
</dbReference>
<sequence length="258" mass="27478">MTRFDLFSGVIGPLLLLSAASVSTGEPADQQTINYAVKLGENAQCLDEVNAAREAAGLSKFTGATDAEKKLPTPNSELEDDWKKLCEYLIPTTEDNGEAKVTGSPFKSGTYAVQVLTSETPQCSETVDSWKKAYKNFSGLPPSKSQDPELYKKQDNISFVALYNPSTEGTADCRVATCTKTVSAGVGVLNGGETSQPTERGQALICMTTPDVFQDASSAPFTQEQWDKIITSLTGSASAAVPRLTAFAIVLLSTLLVL</sequence>
<feature type="chain" id="PRO_5004675107" evidence="1">
    <location>
        <begin position="26"/>
        <end position="258"/>
    </location>
</feature>
<dbReference type="GeneID" id="25476846"/>
<organism evidence="2 3">
    <name type="scientific">Eimeria necatrix</name>
    <dbReference type="NCBI Taxonomy" id="51315"/>
    <lineage>
        <taxon>Eukaryota</taxon>
        <taxon>Sar</taxon>
        <taxon>Alveolata</taxon>
        <taxon>Apicomplexa</taxon>
        <taxon>Conoidasida</taxon>
        <taxon>Coccidia</taxon>
        <taxon>Eucoccidiorida</taxon>
        <taxon>Eimeriorina</taxon>
        <taxon>Eimeriidae</taxon>
        <taxon>Eimeria</taxon>
    </lineage>
</organism>
<dbReference type="AlphaFoldDB" id="U6MK03"/>
<evidence type="ECO:0000313" key="2">
    <source>
        <dbReference type="EMBL" id="CDJ64351.1"/>
    </source>
</evidence>
<accession>U6MK03</accession>
<dbReference type="RefSeq" id="XP_013432818.1">
    <property type="nucleotide sequence ID" value="XM_013577364.1"/>
</dbReference>
<name>U6MK03_9EIME</name>
<reference evidence="2" key="1">
    <citation type="submission" date="2013-10" db="EMBL/GenBank/DDBJ databases">
        <title>Genomic analysis of the causative agents of coccidiosis in chickens.</title>
        <authorList>
            <person name="Reid A.J."/>
            <person name="Blake D."/>
            <person name="Billington K."/>
            <person name="Browne H."/>
            <person name="Dunn M."/>
            <person name="Hung S."/>
            <person name="Kawahara F."/>
            <person name="Miranda-Saavedra D."/>
            <person name="Mourier T."/>
            <person name="Nagra H."/>
            <person name="Otto T.D."/>
            <person name="Rawlings N."/>
            <person name="Sanchez A."/>
            <person name="Sanders M."/>
            <person name="Subramaniam C."/>
            <person name="Tay Y."/>
            <person name="Dear P."/>
            <person name="Doerig C."/>
            <person name="Gruber A."/>
            <person name="Parkinson J."/>
            <person name="Shirley M."/>
            <person name="Wan K.L."/>
            <person name="Berriman M."/>
            <person name="Tomley F."/>
            <person name="Pain A."/>
        </authorList>
    </citation>
    <scope>NUCLEOTIDE SEQUENCE [LARGE SCALE GENOMIC DNA]</scope>
    <source>
        <strain evidence="2">Houghton</strain>
    </source>
</reference>
<dbReference type="EMBL" id="HG722938">
    <property type="protein sequence ID" value="CDJ64351.1"/>
    <property type="molecule type" value="Genomic_DNA"/>
</dbReference>
<dbReference type="Proteomes" id="UP000030754">
    <property type="component" value="Unassembled WGS sequence"/>
</dbReference>
<evidence type="ECO:0000313" key="3">
    <source>
        <dbReference type="Proteomes" id="UP000030754"/>
    </source>
</evidence>
<dbReference type="VEuPathDB" id="ToxoDB:ENH_00067120"/>